<dbReference type="Gene3D" id="1.20.58.530">
    <property type="match status" value="1"/>
</dbReference>
<dbReference type="PROSITE" id="PS51456">
    <property type="entry name" value="MYOSIN_MOTOR"/>
    <property type="match status" value="1"/>
</dbReference>
<dbReference type="GO" id="GO:0005524">
    <property type="term" value="F:ATP binding"/>
    <property type="evidence" value="ECO:0007669"/>
    <property type="project" value="UniProtKB-UniRule"/>
</dbReference>
<feature type="region of interest" description="Actin-binding" evidence="8">
    <location>
        <begin position="677"/>
        <end position="699"/>
    </location>
</feature>
<dbReference type="GO" id="GO:0000146">
    <property type="term" value="F:microfilament motor activity"/>
    <property type="evidence" value="ECO:0007669"/>
    <property type="project" value="TreeGrafter"/>
</dbReference>
<evidence type="ECO:0000256" key="10">
    <source>
        <dbReference type="SAM" id="MobiDB-lite"/>
    </source>
</evidence>
<feature type="domain" description="Myosin N-terminal SH3-like" evidence="12">
    <location>
        <begin position="55"/>
        <end position="106"/>
    </location>
</feature>
<dbReference type="GO" id="GO:0051015">
    <property type="term" value="F:actin filament binding"/>
    <property type="evidence" value="ECO:0007669"/>
    <property type="project" value="InterPro"/>
</dbReference>
<proteinExistence type="inferred from homology"/>
<dbReference type="GO" id="GO:0048731">
    <property type="term" value="P:system development"/>
    <property type="evidence" value="ECO:0007669"/>
    <property type="project" value="UniProtKB-ARBA"/>
</dbReference>
<dbReference type="GO" id="GO:0048513">
    <property type="term" value="P:animal organ development"/>
    <property type="evidence" value="ECO:0007669"/>
    <property type="project" value="UniProtKB-ARBA"/>
</dbReference>
<dbReference type="InterPro" id="IPR027417">
    <property type="entry name" value="P-loop_NTPase"/>
</dbReference>
<keyword evidence="5 8" id="KW-0518">Myosin</keyword>
<feature type="binding site" evidence="8">
    <location>
        <begin position="203"/>
        <end position="210"/>
    </location>
    <ligand>
        <name>ATP</name>
        <dbReference type="ChEBI" id="CHEBI:30616"/>
    </ligand>
</feature>
<evidence type="ECO:0000256" key="5">
    <source>
        <dbReference type="ARBA" id="ARBA00023123"/>
    </source>
</evidence>
<dbReference type="GO" id="GO:0006936">
    <property type="term" value="P:muscle contraction"/>
    <property type="evidence" value="ECO:0007669"/>
    <property type="project" value="TreeGrafter"/>
</dbReference>
<sequence>INLKINFQFFLQQPSSYYSNMPGNIKKSEGPDPDPDQWLIVSDELKIKLKSKPYDAKKSCWVPEKSTGGYLEGLIQSTDGDKVTVKLLGSDDTKVFKKDQVGQVNPPKFDCSDDMSGLTYLNDACVLWNSVVRYKNELIYTYSGLFCIAINPYKRFPIYTQRAMDIYIGKRRNECPPHIFGVAEGSYQGMLNACKNQSILITGESGAGKTENTKKVISYFASIGASGKKKEGEVGLEDKIVQTNPVLEAWGNAKTVRNDNSSRFGKFIRIWFNQGGKLSGADMVVYLLEKSRLTFQAELERCYHAFYNIMSDCVPDLKENCLLSNDIYDYWWVSQGKVTVPSIDDKEDMQFADEAYDILGFNKEEKYNVYKLTAVVMHMGNMTKDFVPVGKEEQAEIKDDANSIKVASLCGIDSEWMITYFCKPKLKVGTEWVSKGQTCSGAASSVAGIGRKIYELAFRFIVEKCNETLFDPVMKKVQYIGCLDIAGFEIFDYNGFEQICINFCNEKLQQFFNQHMFVLEQEEYVREGIEWANVDFGMDLQKCITMFEKPMGLLSILEEESLFPKATDQTFAAKLHEHLLGKCENFQKANPRPDPNAHFAVIHYAAVVSYNLTGWLEKNKDPLNDTIVELFKNGSNKLLVECFRDHPGQPLEAKKDSGGGRKKGGGKTVSSFYKTQLDDLMKTLYATDPAFIRCVVPNTHKQPGGVEAGLVMHQYQCNGVLAGIAICRKGFPNKMVYPEFKNRYNILAAQAVAKAKNDKNAAAAVLKAIKLEGEKFRLGHTKVFFRAGILGYMEEIREDKIGAVLSWLQAQARGKSSRLVFKKMQDQKLALYCCQRTIRNWHIGKTWLWWQIWLALKPNLKCTKFAQYKAEYEEKIAIAEANIDKALSDRKKVEAVNSAILNQKNELVLALQSGGSAVQDIIDKTNRVEAMAADVQKQLDDCNNRIKGEKAQKDSIEQAQSKVNMEMNSLGDEIKNLEDKLTNAEQDRSDKDDQIRTLKEEIEHQNDMINKLQREKKNVGESRQKTEEDIQAMEDRCNHLSKVKGKLEQALDEAEDSLEREKKCKGDIEKLKRKVEGDLKLTQETVSDLERVRAELSQGVLRKDKELSALSAKIEDESTLGSKYGKQIKELQSRLEELDEELIIERQNRSKAEKNRSILKKDIEDLGCRLEEAGANTATQVELNKKREAELGRLKCELEEMNIAQEGTLAALRMKHNNTMSELGEQIDGLNNNKMKSEKDKANMERDLQEARSNLEEGVRAKAEIDKNGKLIQGSIVDANQKLDEMARALNEADSQKKRLQVEKADLERQIDEGENAMATLNKQKISLTTQLEDNKRLADGEARDRSSLLTKFKNLTTDLENIKERIEDEHQRKSDCLKSLSKAQAETQLWRSRYETEGMGRVEELEGSRTKLQARIQEAEETVESLQSKIANGEKSKNRMQADLDDISMEYERTHAAAIITEKRGKNFDKVINEWKCKADDISNELDASQKECRNYNSELFRLRAAQDEVVEQLDIVKRENKNLADEIKDLLDQLGDGGRSIHELDKQRRRLEVEKEELQAALEEAEAALEQEENKVLRAQLELGQVRQEIDRKIQEKEEEFNNTRKNHQRAMDSLAASLEGEQRAKSEALRIKKKLESDINELEIALDHANKANSEGQKAIKRYQSNLRETIQSYEDECHHRQEIMENVGICDRKANALSGELEESRALLDSSDRSKRQLDSELADSRNTVNEMQVINSKAMHEKRNVESIIHTLQAEIDEVLSQAKNSEEKSKRAMIDAARLADELRAEQDHTTTEDRCKRALESQLSELDSRLIDAENAAMKSGKEVMSKLEMKIRELEMELGSVQSRTQENFKAYQRSERKIKELQFQQEEDRKNQDRMSDLASKLQQKIKTYKQQIEEAEEIAALNLAKYRKAQQELEETEERCTMADTSLSTVRMTRAGSQF</sequence>
<dbReference type="Gene3D" id="1.20.5.370">
    <property type="match status" value="3"/>
</dbReference>
<dbReference type="EMBL" id="HACA01011627">
    <property type="protein sequence ID" value="CDW28988.1"/>
    <property type="molecule type" value="Transcribed_RNA"/>
</dbReference>
<dbReference type="SUPFAM" id="SSF52540">
    <property type="entry name" value="P-loop containing nucleoside triphosphate hydrolases"/>
    <property type="match status" value="1"/>
</dbReference>
<feature type="coiled-coil region" evidence="9">
    <location>
        <begin position="869"/>
        <end position="896"/>
    </location>
</feature>
<evidence type="ECO:0000256" key="7">
    <source>
        <dbReference type="ARBA" id="ARBA00023203"/>
    </source>
</evidence>
<keyword evidence="3 8" id="KW-0067">ATP-binding</keyword>
<feature type="coiled-coil region" evidence="9">
    <location>
        <begin position="1473"/>
        <end position="1655"/>
    </location>
</feature>
<evidence type="ECO:0000256" key="4">
    <source>
        <dbReference type="ARBA" id="ARBA00023054"/>
    </source>
</evidence>
<dbReference type="GO" id="GO:0032982">
    <property type="term" value="C:myosin filament"/>
    <property type="evidence" value="ECO:0007669"/>
    <property type="project" value="TreeGrafter"/>
</dbReference>
<dbReference type="InterPro" id="IPR004009">
    <property type="entry name" value="SH3_Myosin"/>
</dbReference>
<evidence type="ECO:0000256" key="1">
    <source>
        <dbReference type="ARBA" id="ARBA00008314"/>
    </source>
</evidence>
<evidence type="ECO:0000256" key="6">
    <source>
        <dbReference type="ARBA" id="ARBA00023175"/>
    </source>
</evidence>
<evidence type="ECO:0000313" key="13">
    <source>
        <dbReference type="EMBL" id="CDW28988.1"/>
    </source>
</evidence>
<evidence type="ECO:0000256" key="8">
    <source>
        <dbReference type="PROSITE-ProRule" id="PRU00782"/>
    </source>
</evidence>
<keyword evidence="2 8" id="KW-0547">Nucleotide-binding</keyword>
<dbReference type="FunFam" id="1.10.10.820:FF:000001">
    <property type="entry name" value="Myosin heavy chain"/>
    <property type="match status" value="1"/>
</dbReference>
<feature type="coiled-coil region" evidence="9">
    <location>
        <begin position="1121"/>
        <end position="1155"/>
    </location>
</feature>
<dbReference type="Pfam" id="PF00063">
    <property type="entry name" value="Myosin_head"/>
    <property type="match status" value="1"/>
</dbReference>
<gene>
    <name evidence="13" type="primary">Mhc1</name>
</gene>
<dbReference type="GO" id="GO:0045214">
    <property type="term" value="P:sarcomere organization"/>
    <property type="evidence" value="ECO:0007669"/>
    <property type="project" value="TreeGrafter"/>
</dbReference>
<dbReference type="Gene3D" id="1.20.5.340">
    <property type="match status" value="4"/>
</dbReference>
<dbReference type="SMART" id="SM00242">
    <property type="entry name" value="MYSc"/>
    <property type="match status" value="1"/>
</dbReference>
<dbReference type="PRINTS" id="PR00193">
    <property type="entry name" value="MYOSINHEAVY"/>
</dbReference>
<dbReference type="Pfam" id="PF02736">
    <property type="entry name" value="Myosin_N"/>
    <property type="match status" value="1"/>
</dbReference>
<reference evidence="13" key="1">
    <citation type="submission" date="2014-05" db="EMBL/GenBank/DDBJ databases">
        <authorList>
            <person name="Chronopoulou M."/>
        </authorList>
    </citation>
    <scope>NUCLEOTIDE SEQUENCE</scope>
    <source>
        <tissue evidence="13">Whole organism</tissue>
    </source>
</reference>
<evidence type="ECO:0000256" key="2">
    <source>
        <dbReference type="ARBA" id="ARBA00022741"/>
    </source>
</evidence>
<dbReference type="FunFam" id="1.20.5.370:FF:000009">
    <property type="entry name" value="Myosin heavy chain, isoform G"/>
    <property type="match status" value="1"/>
</dbReference>
<feature type="non-terminal residue" evidence="13">
    <location>
        <position position="1"/>
    </location>
</feature>
<dbReference type="Gene3D" id="1.20.5.4820">
    <property type="match status" value="1"/>
</dbReference>
<feature type="region of interest" description="Disordered" evidence="10">
    <location>
        <begin position="1003"/>
        <end position="1028"/>
    </location>
</feature>
<dbReference type="InterPro" id="IPR036961">
    <property type="entry name" value="Kinesin_motor_dom_sf"/>
</dbReference>
<dbReference type="Pfam" id="PF01576">
    <property type="entry name" value="Myosin_tail_1"/>
    <property type="match status" value="1"/>
</dbReference>
<dbReference type="CDD" id="cd01377">
    <property type="entry name" value="MYSc_class_II"/>
    <property type="match status" value="1"/>
</dbReference>
<dbReference type="PROSITE" id="PS51844">
    <property type="entry name" value="SH3_LIKE"/>
    <property type="match status" value="1"/>
</dbReference>
<protein>
    <submittedName>
        <fullName evidence="13">Myosin heavy chain 1 [Tribolium castaneum]</fullName>
    </submittedName>
</protein>
<dbReference type="FunFam" id="1.20.58.530:FF:000001">
    <property type="entry name" value="Myosin heavy chain"/>
    <property type="match status" value="1"/>
</dbReference>
<evidence type="ECO:0000256" key="9">
    <source>
        <dbReference type="SAM" id="Coils"/>
    </source>
</evidence>
<dbReference type="Gene3D" id="1.20.120.720">
    <property type="entry name" value="Myosin VI head, motor domain, U50 subdomain"/>
    <property type="match status" value="1"/>
</dbReference>
<dbReference type="GO" id="GO:0009888">
    <property type="term" value="P:tissue development"/>
    <property type="evidence" value="ECO:0007669"/>
    <property type="project" value="UniProtKB-ARBA"/>
</dbReference>
<keyword evidence="4 9" id="KW-0175">Coiled coil</keyword>
<dbReference type="Gene3D" id="3.40.850.10">
    <property type="entry name" value="Kinesin motor domain"/>
    <property type="match status" value="1"/>
</dbReference>
<keyword evidence="6 8" id="KW-0505">Motor protein</keyword>
<dbReference type="InterPro" id="IPR008989">
    <property type="entry name" value="Myosin_S1_N"/>
</dbReference>
<feature type="coiled-coil region" evidence="9">
    <location>
        <begin position="1403"/>
        <end position="1444"/>
    </location>
</feature>
<dbReference type="FunFam" id="1.20.5.370:FF:000008">
    <property type="entry name" value="Myosin heavy chain"/>
    <property type="match status" value="1"/>
</dbReference>
<feature type="domain" description="Myosin motor" evidence="11">
    <location>
        <begin position="110"/>
        <end position="798"/>
    </location>
</feature>
<feature type="coiled-coil region" evidence="9">
    <location>
        <begin position="1803"/>
        <end position="1936"/>
    </location>
</feature>
<feature type="coiled-coil region" evidence="9">
    <location>
        <begin position="1184"/>
        <end position="1373"/>
    </location>
</feature>
<organism evidence="13">
    <name type="scientific">Lepeophtheirus salmonis</name>
    <name type="common">Salmon louse</name>
    <name type="synonym">Caligus salmonis</name>
    <dbReference type="NCBI Taxonomy" id="72036"/>
    <lineage>
        <taxon>Eukaryota</taxon>
        <taxon>Metazoa</taxon>
        <taxon>Ecdysozoa</taxon>
        <taxon>Arthropoda</taxon>
        <taxon>Crustacea</taxon>
        <taxon>Multicrustacea</taxon>
        <taxon>Hexanauplia</taxon>
        <taxon>Copepoda</taxon>
        <taxon>Siphonostomatoida</taxon>
        <taxon>Caligidae</taxon>
        <taxon>Lepeophtheirus</taxon>
    </lineage>
</organism>
<dbReference type="GO" id="GO:0016460">
    <property type="term" value="C:myosin II complex"/>
    <property type="evidence" value="ECO:0007669"/>
    <property type="project" value="TreeGrafter"/>
</dbReference>
<dbReference type="OrthoDB" id="6108017at2759"/>
<accession>A0A0K2TSJ7</accession>
<comment type="similarity">
    <text evidence="1 8">Belongs to the TRAFAC class myosin-kinesin ATPase superfamily. Myosin family.</text>
</comment>
<dbReference type="Gene3D" id="1.10.10.820">
    <property type="match status" value="1"/>
</dbReference>
<dbReference type="GO" id="GO:0030017">
    <property type="term" value="C:sarcomere"/>
    <property type="evidence" value="ECO:0007669"/>
    <property type="project" value="UniProtKB-ARBA"/>
</dbReference>
<evidence type="ECO:0000259" key="11">
    <source>
        <dbReference type="PROSITE" id="PS51456"/>
    </source>
</evidence>
<dbReference type="PANTHER" id="PTHR45615">
    <property type="entry name" value="MYOSIN HEAVY CHAIN, NON-MUSCLE"/>
    <property type="match status" value="1"/>
</dbReference>
<dbReference type="InterPro" id="IPR014751">
    <property type="entry name" value="XRCC4-like_C"/>
</dbReference>
<evidence type="ECO:0000256" key="3">
    <source>
        <dbReference type="ARBA" id="ARBA00022840"/>
    </source>
</evidence>
<dbReference type="Gene3D" id="2.30.30.360">
    <property type="entry name" value="Myosin S1 fragment, N-terminal"/>
    <property type="match status" value="1"/>
</dbReference>
<dbReference type="InterPro" id="IPR001609">
    <property type="entry name" value="Myosin_head_motor_dom-like"/>
</dbReference>
<dbReference type="InterPro" id="IPR002928">
    <property type="entry name" value="Myosin_tail"/>
</dbReference>
<dbReference type="SUPFAM" id="SSF90257">
    <property type="entry name" value="Myosin rod fragments"/>
    <property type="match status" value="4"/>
</dbReference>
<dbReference type="PANTHER" id="PTHR45615:SF27">
    <property type="entry name" value="MYOSIN HEAVY CHAIN, MUSCLE"/>
    <property type="match status" value="1"/>
</dbReference>
<evidence type="ECO:0000259" key="12">
    <source>
        <dbReference type="PROSITE" id="PS51844"/>
    </source>
</evidence>
<name>A0A0K2TSJ7_LEPSM</name>
<keyword evidence="7 8" id="KW-0009">Actin-binding</keyword>